<evidence type="ECO:0000313" key="2">
    <source>
        <dbReference type="EMBL" id="ARN55723.1"/>
    </source>
</evidence>
<keyword evidence="1" id="KW-0812">Transmembrane</keyword>
<evidence type="ECO:0008006" key="4">
    <source>
        <dbReference type="Google" id="ProtNLM"/>
    </source>
</evidence>
<name>A0A1W6LJ04_9BACT</name>
<dbReference type="RefSeq" id="WP_085754454.1">
    <property type="nucleotide sequence ID" value="NZ_CP021023.1"/>
</dbReference>
<dbReference type="EMBL" id="CP021023">
    <property type="protein sequence ID" value="ARN55723.1"/>
    <property type="molecule type" value="Genomic_DNA"/>
</dbReference>
<keyword evidence="1" id="KW-0472">Membrane</keyword>
<keyword evidence="1" id="KW-1133">Transmembrane helix</keyword>
<feature type="transmembrane region" description="Helical" evidence="1">
    <location>
        <begin position="12"/>
        <end position="31"/>
    </location>
</feature>
<dbReference type="AlphaFoldDB" id="A0A1W6LJ04"/>
<keyword evidence="3" id="KW-1185">Reference proteome</keyword>
<reference evidence="3" key="1">
    <citation type="submission" date="2017-04" db="EMBL/GenBank/DDBJ databases">
        <title>Comparative genomics and description of representatives of a novel lineage of planctomycetes thriving in anoxic sediments.</title>
        <authorList>
            <person name="Spring S."/>
            <person name="Bunk B."/>
            <person name="Sproer C."/>
        </authorList>
    </citation>
    <scope>NUCLEOTIDE SEQUENCE [LARGE SCALE GENOMIC DNA]</scope>
    <source>
        <strain evidence="3">ST-PulAB-D4</strain>
    </source>
</reference>
<evidence type="ECO:0000256" key="1">
    <source>
        <dbReference type="SAM" id="Phobius"/>
    </source>
</evidence>
<sequence>MKKYNTNRKGFAIVEATISSAVLLIAVMGTMKFDYYSAIDSYRSQCQLEGCMLGSAVMESWQGQGGTLEFNPAQDLSDSIMDCGDVSVSGAYFGPGIPAGFTISYDIFPYYKITINGTKFRVALSYKYIDGYKYLNVRVGWANNLDGGYWKSRDYVGITECLH</sequence>
<accession>A0A1W6LJ04</accession>
<proteinExistence type="predicted"/>
<dbReference type="Proteomes" id="UP000193334">
    <property type="component" value="Chromosome"/>
</dbReference>
<dbReference type="KEGG" id="pbp:STSP1_00087"/>
<gene>
    <name evidence="2" type="ORF">STSP1_00087</name>
</gene>
<protein>
    <recommendedName>
        <fullName evidence="4">Tfp pilus assembly protein PilV</fullName>
    </recommendedName>
</protein>
<evidence type="ECO:0000313" key="3">
    <source>
        <dbReference type="Proteomes" id="UP000193334"/>
    </source>
</evidence>
<organism evidence="2 3">
    <name type="scientific">Sedimentisphaera salicampi</name>
    <dbReference type="NCBI Taxonomy" id="1941349"/>
    <lineage>
        <taxon>Bacteria</taxon>
        <taxon>Pseudomonadati</taxon>
        <taxon>Planctomycetota</taxon>
        <taxon>Phycisphaerae</taxon>
        <taxon>Sedimentisphaerales</taxon>
        <taxon>Sedimentisphaeraceae</taxon>
        <taxon>Sedimentisphaera</taxon>
    </lineage>
</organism>
<dbReference type="STRING" id="1941349.STSP1_00087"/>